<keyword evidence="3" id="KW-1185">Reference proteome</keyword>
<comment type="caution">
    <text evidence="2">The sequence shown here is derived from an EMBL/GenBank/DDBJ whole genome shotgun (WGS) entry which is preliminary data.</text>
</comment>
<sequence length="252" mass="27265">MSDDTDTPYDPSLRPFASRRIRNDGARLGRVLKMGATKRRLRARQMTERGDHHGAERESHDAAFLERHADRLCDPLQVVGSPLSPGIGGEMASADSAKPTPYQDEVRQPPDLLAAEATEHRLALTGKVSGAALTLGLEMTDSIGARNALERNLAHQIAVMHELGMTLAARANSFAMDVKSFAPEPRQQVQSIEAARMARAAARALEASQRGMLTLERLRNGGQQLVTVQYVNVQEGGAAVIAGRLDQGEGQK</sequence>
<evidence type="ECO:0000313" key="2">
    <source>
        <dbReference type="EMBL" id="MBL6081730.1"/>
    </source>
</evidence>
<proteinExistence type="predicted"/>
<name>A0ABS1UC47_9PROT</name>
<gene>
    <name evidence="2" type="ORF">JMJ56_27490</name>
</gene>
<evidence type="ECO:0000313" key="3">
    <source>
        <dbReference type="Proteomes" id="UP000660885"/>
    </source>
</evidence>
<feature type="region of interest" description="Disordered" evidence="1">
    <location>
        <begin position="86"/>
        <end position="105"/>
    </location>
</feature>
<dbReference type="EMBL" id="JAETWB010000035">
    <property type="protein sequence ID" value="MBL6081730.1"/>
    <property type="molecule type" value="Genomic_DNA"/>
</dbReference>
<accession>A0ABS1UC47</accession>
<dbReference type="RefSeq" id="WP_202834945.1">
    <property type="nucleotide sequence ID" value="NZ_JAETWB010000035.1"/>
</dbReference>
<organism evidence="2 3">
    <name type="scientific">Belnapia arida</name>
    <dbReference type="NCBI Taxonomy" id="2804533"/>
    <lineage>
        <taxon>Bacteria</taxon>
        <taxon>Pseudomonadati</taxon>
        <taxon>Pseudomonadota</taxon>
        <taxon>Alphaproteobacteria</taxon>
        <taxon>Acetobacterales</taxon>
        <taxon>Roseomonadaceae</taxon>
        <taxon>Belnapia</taxon>
    </lineage>
</organism>
<protein>
    <submittedName>
        <fullName evidence="2">Uncharacterized protein</fullName>
    </submittedName>
</protein>
<evidence type="ECO:0000256" key="1">
    <source>
        <dbReference type="SAM" id="MobiDB-lite"/>
    </source>
</evidence>
<dbReference type="Proteomes" id="UP000660885">
    <property type="component" value="Unassembled WGS sequence"/>
</dbReference>
<reference evidence="2 3" key="1">
    <citation type="submission" date="2021-01" db="EMBL/GenBank/DDBJ databases">
        <title>Belnapia mucosa sp. nov. and Belnapia arida sp. nov., isolated from the Tabernas Desert (Almeria, Spain).</title>
        <authorList>
            <person name="Molina-Menor E."/>
            <person name="Vidal-Verdu A."/>
            <person name="Calonge A."/>
            <person name="Satari L."/>
            <person name="Pereto J."/>
            <person name="Porcar M."/>
        </authorList>
    </citation>
    <scope>NUCLEOTIDE SEQUENCE [LARGE SCALE GENOMIC DNA]</scope>
    <source>
        <strain evidence="2 3">T18</strain>
    </source>
</reference>